<feature type="compositionally biased region" description="Basic and acidic residues" evidence="1">
    <location>
        <begin position="148"/>
        <end position="157"/>
    </location>
</feature>
<dbReference type="OrthoDB" id="4117406at2759"/>
<proteinExistence type="predicted"/>
<dbReference type="Proteomes" id="UP000053617">
    <property type="component" value="Unassembled WGS sequence"/>
</dbReference>
<dbReference type="EMBL" id="KN847475">
    <property type="protein sequence ID" value="KIX10270.1"/>
    <property type="molecule type" value="Genomic_DNA"/>
</dbReference>
<dbReference type="GeneID" id="25289423"/>
<dbReference type="HOGENOM" id="CLU_783106_0_0_1"/>
<dbReference type="RefSeq" id="XP_013277406.1">
    <property type="nucleotide sequence ID" value="XM_013421952.1"/>
</dbReference>
<accession>A0A0D2JLD3</accession>
<feature type="compositionally biased region" description="Basic and acidic residues" evidence="1">
    <location>
        <begin position="330"/>
        <end position="341"/>
    </location>
</feature>
<feature type="compositionally biased region" description="Polar residues" evidence="1">
    <location>
        <begin position="159"/>
        <end position="173"/>
    </location>
</feature>
<feature type="region of interest" description="Disordered" evidence="1">
    <location>
        <begin position="80"/>
        <end position="341"/>
    </location>
</feature>
<protein>
    <submittedName>
        <fullName evidence="2">Uncharacterized protein</fullName>
    </submittedName>
</protein>
<feature type="region of interest" description="Disordered" evidence="1">
    <location>
        <begin position="1"/>
        <end position="29"/>
    </location>
</feature>
<feature type="compositionally biased region" description="Low complexity" evidence="1">
    <location>
        <begin position="174"/>
        <end position="184"/>
    </location>
</feature>
<evidence type="ECO:0000313" key="2">
    <source>
        <dbReference type="EMBL" id="KIX10270.1"/>
    </source>
</evidence>
<evidence type="ECO:0000256" key="1">
    <source>
        <dbReference type="SAM" id="MobiDB-lite"/>
    </source>
</evidence>
<keyword evidence="3" id="KW-1185">Reference proteome</keyword>
<evidence type="ECO:0000313" key="3">
    <source>
        <dbReference type="Proteomes" id="UP000053617"/>
    </source>
</evidence>
<organism evidence="2 3">
    <name type="scientific">Rhinocladiella mackenziei CBS 650.93</name>
    <dbReference type="NCBI Taxonomy" id="1442369"/>
    <lineage>
        <taxon>Eukaryota</taxon>
        <taxon>Fungi</taxon>
        <taxon>Dikarya</taxon>
        <taxon>Ascomycota</taxon>
        <taxon>Pezizomycotina</taxon>
        <taxon>Eurotiomycetes</taxon>
        <taxon>Chaetothyriomycetidae</taxon>
        <taxon>Chaetothyriales</taxon>
        <taxon>Herpotrichiellaceae</taxon>
        <taxon>Rhinocladiella</taxon>
    </lineage>
</organism>
<dbReference type="AlphaFoldDB" id="A0A0D2JLD3"/>
<name>A0A0D2JLD3_9EURO</name>
<sequence>MAAVGKKLALRTNPTSLTPKKYLGDPDDPHFIPDSPLIERQTLTAQEEGELKRICALVLANVPHSDDMSDDPLKYIATQIQGSNAPQQKKAKQEQRSEPDNATSAVARHVADLPNDTATPSETSNRDTLTTTDFSTPLTSAGLTPGESARRFSDAARKSITSTKKPGSSLRNETTTTSKSRTTSNAGVHKSLEVHNPSVEVDTIKRTLRLVAGGPSRPESSSTKSMDNPRPVRFSAPDLNKSLPPPPPPESPSFDDQKQLHISRLMKTIRKKKSMTAEGRNFSTTSAPPLPSTEEAKAAFNSKPHISGAPPSPPTGSQQPPKRKFRLRLFQRERPPDVLVS</sequence>
<gene>
    <name evidence="2" type="ORF">Z518_01352</name>
</gene>
<reference evidence="2 3" key="1">
    <citation type="submission" date="2015-01" db="EMBL/GenBank/DDBJ databases">
        <title>The Genome Sequence of Rhinocladiella mackenzie CBS 650.93.</title>
        <authorList>
            <consortium name="The Broad Institute Genomics Platform"/>
            <person name="Cuomo C."/>
            <person name="de Hoog S."/>
            <person name="Gorbushina A."/>
            <person name="Stielow B."/>
            <person name="Teixiera M."/>
            <person name="Abouelleil A."/>
            <person name="Chapman S.B."/>
            <person name="Priest M."/>
            <person name="Young S.K."/>
            <person name="Wortman J."/>
            <person name="Nusbaum C."/>
            <person name="Birren B."/>
        </authorList>
    </citation>
    <scope>NUCLEOTIDE SEQUENCE [LARGE SCALE GENOMIC DNA]</scope>
    <source>
        <strain evidence="2 3">CBS 650.93</strain>
    </source>
</reference>
<dbReference type="VEuPathDB" id="FungiDB:Z518_01352"/>
<feature type="compositionally biased region" description="Low complexity" evidence="1">
    <location>
        <begin position="127"/>
        <end position="140"/>
    </location>
</feature>